<dbReference type="GO" id="GO:0003924">
    <property type="term" value="F:GTPase activity"/>
    <property type="evidence" value="ECO:0007669"/>
    <property type="project" value="InterPro"/>
</dbReference>
<dbReference type="SMART" id="SM00838">
    <property type="entry name" value="EFG_C"/>
    <property type="match status" value="1"/>
</dbReference>
<evidence type="ECO:0000259" key="8">
    <source>
        <dbReference type="PROSITE" id="PS51722"/>
    </source>
</evidence>
<dbReference type="InterPro" id="IPR035649">
    <property type="entry name" value="EFG_V"/>
</dbReference>
<dbReference type="GO" id="GO:0005525">
    <property type="term" value="F:GTP binding"/>
    <property type="evidence" value="ECO:0007669"/>
    <property type="project" value="UniProtKB-KW"/>
</dbReference>
<dbReference type="Gene3D" id="3.30.70.870">
    <property type="entry name" value="Elongation Factor G (Translational Gtpase), domain 3"/>
    <property type="match status" value="1"/>
</dbReference>
<evidence type="ECO:0000256" key="5">
    <source>
        <dbReference type="ARBA" id="ARBA00023134"/>
    </source>
</evidence>
<name>A0A923S430_9BURK</name>
<dbReference type="InterPro" id="IPR005517">
    <property type="entry name" value="Transl_elong_EFG/EF2_IV"/>
</dbReference>
<dbReference type="GO" id="GO:0032790">
    <property type="term" value="P:ribosome disassembly"/>
    <property type="evidence" value="ECO:0007669"/>
    <property type="project" value="TreeGrafter"/>
</dbReference>
<dbReference type="Gene3D" id="3.30.230.10">
    <property type="match status" value="1"/>
</dbReference>
<dbReference type="Pfam" id="PF22042">
    <property type="entry name" value="EF-G_D2"/>
    <property type="match status" value="1"/>
</dbReference>
<proteinExistence type="predicted"/>
<dbReference type="EMBL" id="JACORU010000001">
    <property type="protein sequence ID" value="MBC5763687.1"/>
    <property type="molecule type" value="Genomic_DNA"/>
</dbReference>
<keyword evidence="3 9" id="KW-0251">Elongation factor</keyword>
<reference evidence="9" key="1">
    <citation type="submission" date="2020-08" db="EMBL/GenBank/DDBJ databases">
        <title>Ramlibacter sp. GTP1 16S ribosomal RNA gene genome sequencing and assembly.</title>
        <authorList>
            <person name="Kang M."/>
        </authorList>
    </citation>
    <scope>NUCLEOTIDE SEQUENCE</scope>
    <source>
        <strain evidence="9">GTP1</strain>
    </source>
</reference>
<keyword evidence="2" id="KW-0547">Nucleotide-binding</keyword>
<dbReference type="InterPro" id="IPR041095">
    <property type="entry name" value="EFG_II"/>
</dbReference>
<dbReference type="Gene3D" id="3.40.50.300">
    <property type="entry name" value="P-loop containing nucleotide triphosphate hydrolases"/>
    <property type="match status" value="1"/>
</dbReference>
<evidence type="ECO:0000256" key="6">
    <source>
        <dbReference type="ARBA" id="ARBA00024731"/>
    </source>
</evidence>
<gene>
    <name evidence="9" type="ORF">H8R02_04450</name>
</gene>
<dbReference type="PROSITE" id="PS51722">
    <property type="entry name" value="G_TR_2"/>
    <property type="match status" value="1"/>
</dbReference>
<dbReference type="Gene3D" id="2.40.30.10">
    <property type="entry name" value="Translation factors"/>
    <property type="match status" value="1"/>
</dbReference>
<dbReference type="SUPFAM" id="SSF50447">
    <property type="entry name" value="Translation proteins"/>
    <property type="match status" value="1"/>
</dbReference>
<dbReference type="InterPro" id="IPR020568">
    <property type="entry name" value="Ribosomal_Su5_D2-typ_SF"/>
</dbReference>
<evidence type="ECO:0000313" key="10">
    <source>
        <dbReference type="Proteomes" id="UP000596827"/>
    </source>
</evidence>
<organism evidence="9 10">
    <name type="scientific">Ramlibacter albus</name>
    <dbReference type="NCBI Taxonomy" id="2079448"/>
    <lineage>
        <taxon>Bacteria</taxon>
        <taxon>Pseudomonadati</taxon>
        <taxon>Pseudomonadota</taxon>
        <taxon>Betaproteobacteria</taxon>
        <taxon>Burkholderiales</taxon>
        <taxon>Comamonadaceae</taxon>
        <taxon>Ramlibacter</taxon>
    </lineage>
</organism>
<dbReference type="AlphaFoldDB" id="A0A923S430"/>
<dbReference type="InterPro" id="IPR014721">
    <property type="entry name" value="Ribsml_uS5_D2-typ_fold_subgr"/>
</dbReference>
<dbReference type="PANTHER" id="PTHR43261:SF6">
    <property type="entry name" value="ELONGATION FACTOR G-LIKE PROTEIN"/>
    <property type="match status" value="1"/>
</dbReference>
<dbReference type="InterPro" id="IPR047872">
    <property type="entry name" value="EFG_IV"/>
</dbReference>
<dbReference type="CDD" id="cd01434">
    <property type="entry name" value="EFG_mtEFG1_IV"/>
    <property type="match status" value="1"/>
</dbReference>
<dbReference type="Gene3D" id="3.30.70.240">
    <property type="match status" value="1"/>
</dbReference>
<dbReference type="CDD" id="cd04170">
    <property type="entry name" value="EF-G_bact"/>
    <property type="match status" value="1"/>
</dbReference>
<dbReference type="Pfam" id="PF03764">
    <property type="entry name" value="EFG_IV"/>
    <property type="match status" value="1"/>
</dbReference>
<keyword evidence="4" id="KW-0648">Protein biosynthesis</keyword>
<dbReference type="NCBIfam" id="NF009381">
    <property type="entry name" value="PRK12740.1-5"/>
    <property type="match status" value="1"/>
</dbReference>
<accession>A0A923S430</accession>
<evidence type="ECO:0000313" key="9">
    <source>
        <dbReference type="EMBL" id="MBC5763687.1"/>
    </source>
</evidence>
<evidence type="ECO:0000256" key="4">
    <source>
        <dbReference type="ARBA" id="ARBA00022917"/>
    </source>
</evidence>
<evidence type="ECO:0000256" key="1">
    <source>
        <dbReference type="ARBA" id="ARBA00017872"/>
    </source>
</evidence>
<dbReference type="SUPFAM" id="SSF52540">
    <property type="entry name" value="P-loop containing nucleoside triphosphate hydrolases"/>
    <property type="match status" value="1"/>
</dbReference>
<dbReference type="Pfam" id="PF14492">
    <property type="entry name" value="EFG_III"/>
    <property type="match status" value="1"/>
</dbReference>
<dbReference type="FunFam" id="3.30.70.240:FF:000001">
    <property type="entry name" value="Elongation factor G"/>
    <property type="match status" value="1"/>
</dbReference>
<dbReference type="NCBIfam" id="NF009891">
    <property type="entry name" value="PRK13351.1-1"/>
    <property type="match status" value="1"/>
</dbReference>
<dbReference type="PANTHER" id="PTHR43261">
    <property type="entry name" value="TRANSLATION ELONGATION FACTOR G-RELATED"/>
    <property type="match status" value="1"/>
</dbReference>
<protein>
    <recommendedName>
        <fullName evidence="1">Elongation factor G</fullName>
    </recommendedName>
</protein>
<dbReference type="Proteomes" id="UP000596827">
    <property type="component" value="Unassembled WGS sequence"/>
</dbReference>
<sequence length="696" mass="75356">MGHPSFLLPEEALATHRDVATRRTLALVGPSAAGKTSLVEALLAKAGAIGAPGSVERGSTVSDWDPLEKKALRSLNSALVHFTHDGITSHLVDTPGAPDFVGQSLTALEAVETAAIVINATTGIEPMAVRMMEWAQQRERDRVIVVNKIDAQGVNLEKLVQDIQSAFGKECLPVNLPSQKGERVIDCFYHLTDDGPPPDFSSVEAAHRALVEQVVEVDAEFTERYLNEGDVDPKELHAPLEQAMREGHLVPICFVSARTGAGVAELLQVIEKLLPDPTESNPPAFLEGEGPDAKPTTVDSGNPDKHVIAHVFKITQDPYVGKMGVIRVHQGTITKDSQLFVGDGRRPFKVGHLFMLQGKDLKEVSKAVPGDLCAIAKVEELHFDAVLHDAAEDANMHLKPMQFPVPVHGLAIEPKRRGDEQRLHDILAKLVSEDPCLKVEHVASTNESVVYGLGELHLRALLDRLQEIHKCEVNTRPPRIAYRETITAPAEGHHRHKKQTGGAGQFGEVFLRIEPLPHGAGFQFVDEVKGGAIPHNLMPAVEKGVQLAMQEGVIAGYPVVDMKVVVYDGKYHSVDSKEIAFVTAAKKAIQAAVQSARPCILEPIVNVEITAPEQNMGDITGDLSTRRGQVSGTQAASAGSLTVLAQAPLSELASYQSRLNSLTGGQGRYTIAFSHYEAVPPNVQQQLMSQHKVKEE</sequence>
<dbReference type="GO" id="GO:0097216">
    <property type="term" value="F:guanosine tetraphosphate binding"/>
    <property type="evidence" value="ECO:0007669"/>
    <property type="project" value="UniProtKB-ARBA"/>
</dbReference>
<feature type="domain" description="Tr-type G" evidence="8">
    <location>
        <begin position="20"/>
        <end position="278"/>
    </location>
</feature>
<dbReference type="InterPro" id="IPR035647">
    <property type="entry name" value="EFG_III/V"/>
</dbReference>
<dbReference type="FunFam" id="3.30.230.10:FF:000003">
    <property type="entry name" value="Elongation factor G"/>
    <property type="match status" value="1"/>
</dbReference>
<dbReference type="InterPro" id="IPR000640">
    <property type="entry name" value="EFG_V-like"/>
</dbReference>
<keyword evidence="5" id="KW-0342">GTP-binding</keyword>
<dbReference type="InterPro" id="IPR053905">
    <property type="entry name" value="EF-G-like_DII"/>
</dbReference>
<keyword evidence="10" id="KW-1185">Reference proteome</keyword>
<dbReference type="CDD" id="cd03713">
    <property type="entry name" value="EFG_mtEFG_C"/>
    <property type="match status" value="1"/>
</dbReference>
<dbReference type="Pfam" id="PF00009">
    <property type="entry name" value="GTP_EFTU"/>
    <property type="match status" value="1"/>
</dbReference>
<comment type="caution">
    <text evidence="9">The sequence shown here is derived from an EMBL/GenBank/DDBJ whole genome shotgun (WGS) entry which is preliminary data.</text>
</comment>
<dbReference type="Pfam" id="PF00679">
    <property type="entry name" value="EFG_C"/>
    <property type="match status" value="1"/>
</dbReference>
<dbReference type="InterPro" id="IPR009000">
    <property type="entry name" value="Transl_B-barrel_sf"/>
</dbReference>
<dbReference type="SMART" id="SM00889">
    <property type="entry name" value="EFG_IV"/>
    <property type="match status" value="1"/>
</dbReference>
<dbReference type="InterPro" id="IPR000795">
    <property type="entry name" value="T_Tr_GTP-bd_dom"/>
</dbReference>
<feature type="region of interest" description="Disordered" evidence="7">
    <location>
        <begin position="278"/>
        <end position="301"/>
    </location>
</feature>
<evidence type="ECO:0000256" key="7">
    <source>
        <dbReference type="SAM" id="MobiDB-lite"/>
    </source>
</evidence>
<evidence type="ECO:0000256" key="2">
    <source>
        <dbReference type="ARBA" id="ARBA00022741"/>
    </source>
</evidence>
<dbReference type="SUPFAM" id="SSF54211">
    <property type="entry name" value="Ribosomal protein S5 domain 2-like"/>
    <property type="match status" value="1"/>
</dbReference>
<dbReference type="GO" id="GO:0003746">
    <property type="term" value="F:translation elongation factor activity"/>
    <property type="evidence" value="ECO:0007669"/>
    <property type="project" value="UniProtKB-KW"/>
</dbReference>
<dbReference type="InterPro" id="IPR027417">
    <property type="entry name" value="P-loop_NTPase"/>
</dbReference>
<dbReference type="SUPFAM" id="SSF54980">
    <property type="entry name" value="EF-G C-terminal domain-like"/>
    <property type="match status" value="2"/>
</dbReference>
<comment type="function">
    <text evidence="6">Catalyzes the GTP-dependent ribosomal translocation step during translation elongation. During this step, the ribosome changes from the pre-translocational (PRE) to the post-translocational (POST) state as the newly formed A-site-bound peptidyl-tRNA and P-site-bound deacylated tRNA move to the P and E sites, respectively. Catalyzes the coordinated movement of the two tRNA molecules, the mRNA and conformational changes in the ribosome.</text>
</comment>
<evidence type="ECO:0000256" key="3">
    <source>
        <dbReference type="ARBA" id="ARBA00022768"/>
    </source>
</evidence>